<keyword evidence="1" id="KW-0479">Metal-binding</keyword>
<protein>
    <recommendedName>
        <fullName evidence="2">CCHC-type domain-containing protein</fullName>
    </recommendedName>
</protein>
<sequence length="155" mass="17514">GARLVGPKWHAVKVDWIEVLLAMDNNSGKVSKSAIERFGVENRVEVCTMRWLGRPRPSRQHASVVVKVATKEDAEKLLKSDGVTFGGGGLIITPFKERRTPVACFKCRRFGHRARDCMRPETYDMCGQEGHLQCETVNLHYVNCQGPHRASHRRC</sequence>
<dbReference type="AlphaFoldDB" id="A0A6A6Y730"/>
<proteinExistence type="predicted"/>
<reference evidence="5" key="3">
    <citation type="submission" date="2025-04" db="UniProtKB">
        <authorList>
            <consortium name="RefSeq"/>
        </authorList>
    </citation>
    <scope>IDENTIFICATION</scope>
    <source>
        <strain evidence="5">CBS 304.34</strain>
    </source>
</reference>
<dbReference type="RefSeq" id="XP_033571464.1">
    <property type="nucleotide sequence ID" value="XM_033714551.1"/>
</dbReference>
<dbReference type="OrthoDB" id="3942891at2759"/>
<evidence type="ECO:0000313" key="4">
    <source>
        <dbReference type="Proteomes" id="UP000504636"/>
    </source>
</evidence>
<dbReference type="GO" id="GO:0008270">
    <property type="term" value="F:zinc ion binding"/>
    <property type="evidence" value="ECO:0007669"/>
    <property type="project" value="UniProtKB-KW"/>
</dbReference>
<organism evidence="3">
    <name type="scientific">Mytilinidion resinicola</name>
    <dbReference type="NCBI Taxonomy" id="574789"/>
    <lineage>
        <taxon>Eukaryota</taxon>
        <taxon>Fungi</taxon>
        <taxon>Dikarya</taxon>
        <taxon>Ascomycota</taxon>
        <taxon>Pezizomycotina</taxon>
        <taxon>Dothideomycetes</taxon>
        <taxon>Pleosporomycetidae</taxon>
        <taxon>Mytilinidiales</taxon>
        <taxon>Mytilinidiaceae</taxon>
        <taxon>Mytilinidion</taxon>
    </lineage>
</organism>
<evidence type="ECO:0000259" key="2">
    <source>
        <dbReference type="PROSITE" id="PS50158"/>
    </source>
</evidence>
<keyword evidence="1" id="KW-0863">Zinc-finger</keyword>
<gene>
    <name evidence="3 5" type="ORF">BDZ99DRAFT_353068</name>
</gene>
<dbReference type="SUPFAM" id="SSF57756">
    <property type="entry name" value="Retrovirus zinc finger-like domains"/>
    <property type="match status" value="1"/>
</dbReference>
<dbReference type="GO" id="GO:0003676">
    <property type="term" value="F:nucleic acid binding"/>
    <property type="evidence" value="ECO:0007669"/>
    <property type="project" value="InterPro"/>
</dbReference>
<accession>A0A6A6Y730</accession>
<evidence type="ECO:0000256" key="1">
    <source>
        <dbReference type="PROSITE-ProRule" id="PRU00047"/>
    </source>
</evidence>
<evidence type="ECO:0000313" key="3">
    <source>
        <dbReference type="EMBL" id="KAF2804500.1"/>
    </source>
</evidence>
<dbReference type="Proteomes" id="UP000504636">
    <property type="component" value="Unplaced"/>
</dbReference>
<feature type="non-terminal residue" evidence="3">
    <location>
        <position position="155"/>
    </location>
</feature>
<name>A0A6A6Y730_9PEZI</name>
<reference evidence="5" key="2">
    <citation type="submission" date="2020-04" db="EMBL/GenBank/DDBJ databases">
        <authorList>
            <consortium name="NCBI Genome Project"/>
        </authorList>
    </citation>
    <scope>NUCLEOTIDE SEQUENCE</scope>
    <source>
        <strain evidence="5">CBS 304.34</strain>
    </source>
</reference>
<dbReference type="InterPro" id="IPR036875">
    <property type="entry name" value="Znf_CCHC_sf"/>
</dbReference>
<dbReference type="PROSITE" id="PS50158">
    <property type="entry name" value="ZF_CCHC"/>
    <property type="match status" value="1"/>
</dbReference>
<reference evidence="3 5" key="1">
    <citation type="journal article" date="2020" name="Stud. Mycol.">
        <title>101 Dothideomycetes genomes: a test case for predicting lifestyles and emergence of pathogens.</title>
        <authorList>
            <person name="Haridas S."/>
            <person name="Albert R."/>
            <person name="Binder M."/>
            <person name="Bloem J."/>
            <person name="Labutti K."/>
            <person name="Salamov A."/>
            <person name="Andreopoulos B."/>
            <person name="Baker S."/>
            <person name="Barry K."/>
            <person name="Bills G."/>
            <person name="Bluhm B."/>
            <person name="Cannon C."/>
            <person name="Castanera R."/>
            <person name="Culley D."/>
            <person name="Daum C."/>
            <person name="Ezra D."/>
            <person name="Gonzalez J."/>
            <person name="Henrissat B."/>
            <person name="Kuo A."/>
            <person name="Liang C."/>
            <person name="Lipzen A."/>
            <person name="Lutzoni F."/>
            <person name="Magnuson J."/>
            <person name="Mondo S."/>
            <person name="Nolan M."/>
            <person name="Ohm R."/>
            <person name="Pangilinan J."/>
            <person name="Park H.-J."/>
            <person name="Ramirez L."/>
            <person name="Alfaro M."/>
            <person name="Sun H."/>
            <person name="Tritt A."/>
            <person name="Yoshinaga Y."/>
            <person name="Zwiers L.-H."/>
            <person name="Turgeon B."/>
            <person name="Goodwin S."/>
            <person name="Spatafora J."/>
            <person name="Crous P."/>
            <person name="Grigoriev I."/>
        </authorList>
    </citation>
    <scope>NUCLEOTIDE SEQUENCE</scope>
    <source>
        <strain evidence="3 5">CBS 304.34</strain>
    </source>
</reference>
<keyword evidence="1" id="KW-0862">Zinc</keyword>
<dbReference type="InterPro" id="IPR001878">
    <property type="entry name" value="Znf_CCHC"/>
</dbReference>
<dbReference type="Pfam" id="PF00098">
    <property type="entry name" value="zf-CCHC"/>
    <property type="match status" value="1"/>
</dbReference>
<dbReference type="Gene3D" id="4.10.60.10">
    <property type="entry name" value="Zinc finger, CCHC-type"/>
    <property type="match status" value="1"/>
</dbReference>
<dbReference type="EMBL" id="MU003713">
    <property type="protein sequence ID" value="KAF2804500.1"/>
    <property type="molecule type" value="Genomic_DNA"/>
</dbReference>
<feature type="non-terminal residue" evidence="3">
    <location>
        <position position="1"/>
    </location>
</feature>
<feature type="domain" description="CCHC-type" evidence="2">
    <location>
        <begin position="104"/>
        <end position="117"/>
    </location>
</feature>
<keyword evidence="4" id="KW-1185">Reference proteome</keyword>
<evidence type="ECO:0000313" key="5">
    <source>
        <dbReference type="RefSeq" id="XP_033571464.1"/>
    </source>
</evidence>
<dbReference type="GeneID" id="54455444"/>